<proteinExistence type="predicted"/>
<evidence type="ECO:0000313" key="2">
    <source>
        <dbReference type="EMBL" id="TKT84880.1"/>
    </source>
</evidence>
<feature type="transmembrane region" description="Helical" evidence="1">
    <location>
        <begin position="245"/>
        <end position="274"/>
    </location>
</feature>
<sequence>MTETNVPPVEKVPAFHAPRILNLAASAWLTTASVGQWVFGFYIISFYGKSTAAGEFEKWNRVLPHGYVEGDWKGNLIVGLHVLLAAVIVIGGPLQLIPALRAQFPRFHRLLGRIYVTIAILVASAGLFMIWTRGGIGDSTQRISISIQAIYIISFAVLAIRCARSRQLEKHRRWALRLYMVVNGVWFFRVGLMFWILVNGGPAGFDRETFTGPFLTTLSILTYAIPLSLIILEMYFFAQKNQGKVFTIATSALILIFTVIMGIGIFGATMGMWLPRLK</sequence>
<dbReference type="Pfam" id="PF10067">
    <property type="entry name" value="DUF2306"/>
    <property type="match status" value="1"/>
</dbReference>
<feature type="transmembrane region" description="Helical" evidence="1">
    <location>
        <begin position="76"/>
        <end position="98"/>
    </location>
</feature>
<evidence type="ECO:0000256" key="1">
    <source>
        <dbReference type="SAM" id="Phobius"/>
    </source>
</evidence>
<keyword evidence="3" id="KW-1185">Reference proteome</keyword>
<dbReference type="EMBL" id="SZVO01000037">
    <property type="protein sequence ID" value="TKT84880.1"/>
    <property type="molecule type" value="Genomic_DNA"/>
</dbReference>
<organism evidence="2 3">
    <name type="scientific">Dyadobacter frigoris</name>
    <dbReference type="NCBI Taxonomy" id="2576211"/>
    <lineage>
        <taxon>Bacteria</taxon>
        <taxon>Pseudomonadati</taxon>
        <taxon>Bacteroidota</taxon>
        <taxon>Cytophagia</taxon>
        <taxon>Cytophagales</taxon>
        <taxon>Spirosomataceae</taxon>
        <taxon>Dyadobacter</taxon>
    </lineage>
</organism>
<gene>
    <name evidence="2" type="ORF">FDK13_34670</name>
</gene>
<dbReference type="AlphaFoldDB" id="A0A4U6CKV9"/>
<keyword evidence="1" id="KW-0472">Membrane</keyword>
<keyword evidence="1" id="KW-1133">Transmembrane helix</keyword>
<feature type="transmembrane region" description="Helical" evidence="1">
    <location>
        <begin position="218"/>
        <end position="238"/>
    </location>
</feature>
<dbReference type="InterPro" id="IPR018750">
    <property type="entry name" value="DUF2306_membrane"/>
</dbReference>
<feature type="transmembrane region" description="Helical" evidence="1">
    <location>
        <begin position="110"/>
        <end position="131"/>
    </location>
</feature>
<evidence type="ECO:0000313" key="3">
    <source>
        <dbReference type="Proteomes" id="UP000304900"/>
    </source>
</evidence>
<name>A0A4U6CKV9_9BACT</name>
<feature type="transmembrane region" description="Helical" evidence="1">
    <location>
        <begin position="20"/>
        <end position="44"/>
    </location>
</feature>
<dbReference type="OrthoDB" id="6385003at2"/>
<reference evidence="2 3" key="1">
    <citation type="submission" date="2019-05" db="EMBL/GenBank/DDBJ databases">
        <title>Dyadobacter AR-3-8 sp. nov., isolated from arctic soil.</title>
        <authorList>
            <person name="Chaudhary D.K."/>
        </authorList>
    </citation>
    <scope>NUCLEOTIDE SEQUENCE [LARGE SCALE GENOMIC DNA]</scope>
    <source>
        <strain evidence="2 3">AR-3-8</strain>
    </source>
</reference>
<protein>
    <submittedName>
        <fullName evidence="2">DUF2306 domain-containing protein</fullName>
    </submittedName>
</protein>
<keyword evidence="1" id="KW-0812">Transmembrane</keyword>
<dbReference type="Proteomes" id="UP000304900">
    <property type="component" value="Unassembled WGS sequence"/>
</dbReference>
<accession>A0A4U6CKV9</accession>
<feature type="transmembrane region" description="Helical" evidence="1">
    <location>
        <begin position="175"/>
        <end position="198"/>
    </location>
</feature>
<comment type="caution">
    <text evidence="2">The sequence shown here is derived from an EMBL/GenBank/DDBJ whole genome shotgun (WGS) entry which is preliminary data.</text>
</comment>
<feature type="transmembrane region" description="Helical" evidence="1">
    <location>
        <begin position="143"/>
        <end position="163"/>
    </location>
</feature>